<evidence type="ECO:0000313" key="1">
    <source>
        <dbReference type="EMBL" id="TDF72579.1"/>
    </source>
</evidence>
<dbReference type="Proteomes" id="UP000294588">
    <property type="component" value="Unassembled WGS sequence"/>
</dbReference>
<organism evidence="1 2">
    <name type="scientific">Candidatus Syntrophosphaera thermopropionivorans</name>
    <dbReference type="NCBI Taxonomy" id="2593015"/>
    <lineage>
        <taxon>Bacteria</taxon>
        <taxon>Pseudomonadati</taxon>
        <taxon>Candidatus Cloacimonadota</taxon>
        <taxon>Candidatus Cloacimonadia</taxon>
        <taxon>Candidatus Cloacimonadales</taxon>
        <taxon>Candidatus Cloacimonadaceae</taxon>
        <taxon>Candidatus Syntrophosphaera</taxon>
    </lineage>
</organism>
<sequence length="267" mass="30620">MRCKHCDARLAPHDFWCVNCGKQTPIVVHELASWGSFKRTFKQYWQFKGANIPAAAFTILVGVLPIIAFLVLLNAFGILDFQSQETAGKLLLNLFITGMGLSLLTPLSLIVFKPVCEIKGYTLTLKDLLKGFNAYPRYFFFTLISALYFILIYIVCFGLPNFASDPILHLVWLVLVGYYIGVVLPVPILMERKKVNAWKALRMAYKYFKVVRWQLFWLGFILLALNLAATVLALVFLLITLPLSWFAIRDYLDLLLAYEIIREYKSK</sequence>
<comment type="caution">
    <text evidence="1">The sequence shown here is derived from an EMBL/GenBank/DDBJ whole genome shotgun (WGS) entry which is preliminary data.</text>
</comment>
<keyword evidence="2" id="KW-1185">Reference proteome</keyword>
<name>A0AC61QHY1_9BACT</name>
<proteinExistence type="predicted"/>
<reference evidence="1" key="1">
    <citation type="submission" date="2019-03" db="EMBL/GenBank/DDBJ databases">
        <title>Candidatus Syntrophosphaera thermopropionivorans: a novel player in syntrophic propionate oxidation during anaerobic digestion.</title>
        <authorList>
            <person name="Dyksma S."/>
        </authorList>
    </citation>
    <scope>NUCLEOTIDE SEQUENCE</scope>
    <source>
        <strain evidence="1">W5</strain>
    </source>
</reference>
<gene>
    <name evidence="1" type="ORF">E0946_06290</name>
</gene>
<accession>A0AC61QHY1</accession>
<protein>
    <submittedName>
        <fullName evidence="1">Uncharacterized protein</fullName>
    </submittedName>
</protein>
<dbReference type="EMBL" id="SMOG01000024">
    <property type="protein sequence ID" value="TDF72579.1"/>
    <property type="molecule type" value="Genomic_DNA"/>
</dbReference>
<evidence type="ECO:0000313" key="2">
    <source>
        <dbReference type="Proteomes" id="UP000294588"/>
    </source>
</evidence>